<dbReference type="PROSITE" id="PS51318">
    <property type="entry name" value="TAT"/>
    <property type="match status" value="1"/>
</dbReference>
<comment type="caution">
    <text evidence="5">The sequence shown here is derived from an EMBL/GenBank/DDBJ whole genome shotgun (WGS) entry which is preliminary data.</text>
</comment>
<dbReference type="AlphaFoldDB" id="A0A2N5N0K4"/>
<evidence type="ECO:0000313" key="5">
    <source>
        <dbReference type="EMBL" id="PLT43852.1"/>
    </source>
</evidence>
<dbReference type="PANTHER" id="PTHR24189:SF50">
    <property type="entry name" value="ANKYRIN REPEAT AND SOCS BOX PROTEIN 2"/>
    <property type="match status" value="1"/>
</dbReference>
<dbReference type="InterPro" id="IPR006311">
    <property type="entry name" value="TAT_signal"/>
</dbReference>
<dbReference type="InterPro" id="IPR012854">
    <property type="entry name" value="Cu_amine_oxidase-like_N"/>
</dbReference>
<dbReference type="InterPro" id="IPR036582">
    <property type="entry name" value="Mao_N_sf"/>
</dbReference>
<keyword evidence="2" id="KW-0040">ANK repeat</keyword>
<dbReference type="SUPFAM" id="SSF48403">
    <property type="entry name" value="Ankyrin repeat"/>
    <property type="match status" value="1"/>
</dbReference>
<dbReference type="InterPro" id="IPR036770">
    <property type="entry name" value="Ankyrin_rpt-contain_sf"/>
</dbReference>
<evidence type="ECO:0000313" key="6">
    <source>
        <dbReference type="Proteomes" id="UP000234789"/>
    </source>
</evidence>
<evidence type="ECO:0000256" key="3">
    <source>
        <dbReference type="SAM" id="SignalP"/>
    </source>
</evidence>
<protein>
    <recommendedName>
        <fullName evidence="4">Copper amine oxidase-like N-terminal domain-containing protein</fullName>
    </recommendedName>
</protein>
<feature type="signal peptide" evidence="3">
    <location>
        <begin position="1"/>
        <end position="33"/>
    </location>
</feature>
<keyword evidence="3" id="KW-0732">Signal</keyword>
<evidence type="ECO:0000259" key="4">
    <source>
        <dbReference type="Pfam" id="PF07833"/>
    </source>
</evidence>
<feature type="chain" id="PRO_5038988398" description="Copper amine oxidase-like N-terminal domain-containing protein" evidence="3">
    <location>
        <begin position="34"/>
        <end position="529"/>
    </location>
</feature>
<sequence length="529" mass="55427">MPKMPRLCLPPARKLLLAGAAALLLAAACPLHPSLPAASAAQAHADGSKPSLGFELKIEPIWLSGQMMLPAKAFAKGAGASLVFSKGAITLKKGAIQVNGAVGSPKAVANGQSVRLPYSPKLIQGALYIPVLMAAKTLGMDQSAYEKATGKLTFSYSPYQAMEFEERMFHAARDGEAATVKEMLRRGADPLARGHGYGDSTALDVAIRLARMDAVEALLAAGSTFDPQLAADFLEPSQRAGKSGLLRLLLEHGLDPNTIEPVSGRSLLEIASSGGAYTVDGKDVFFEIDPELVRLLLQHGADPNVGSPLAQAVFGGSFEATQLLLASGADPERSVGNRGSAAGTARMQGLSKWLRPSQAKPAIPELSFLDDQGNALIYGSYLLGLDAQPEFPLYWNGPAAYVDRADGAYRLRNVTSGPAAWLLSDQTIALSAGKAVPSQLRLPAFNVSVSVEAERADLWSGYGGLYDAQGSLLLSLSVHYGKCRLHLPPGRYDLVVSGSAGPYSGNERKVASIVVPADGSAVQAVAVTK</sequence>
<dbReference type="PANTHER" id="PTHR24189">
    <property type="entry name" value="MYOTROPHIN"/>
    <property type="match status" value="1"/>
</dbReference>
<proteinExistence type="predicted"/>
<feature type="domain" description="Copper amine oxidase-like N-terminal" evidence="4">
    <location>
        <begin position="55"/>
        <end position="143"/>
    </location>
</feature>
<dbReference type="Pfam" id="PF07833">
    <property type="entry name" value="Cu_amine_oxidN1"/>
    <property type="match status" value="1"/>
</dbReference>
<organism evidence="5 6">
    <name type="scientific">Paenibacillus pasadenensis</name>
    <dbReference type="NCBI Taxonomy" id="217090"/>
    <lineage>
        <taxon>Bacteria</taxon>
        <taxon>Bacillati</taxon>
        <taxon>Bacillota</taxon>
        <taxon>Bacilli</taxon>
        <taxon>Bacillales</taxon>
        <taxon>Paenibacillaceae</taxon>
        <taxon>Paenibacillus</taxon>
    </lineage>
</organism>
<dbReference type="PROSITE" id="PS51257">
    <property type="entry name" value="PROKAR_LIPOPROTEIN"/>
    <property type="match status" value="1"/>
</dbReference>
<dbReference type="InterPro" id="IPR050745">
    <property type="entry name" value="Multifunctional_regulatory"/>
</dbReference>
<gene>
    <name evidence="5" type="ORF">B8V81_2283</name>
</gene>
<dbReference type="SMART" id="SM00248">
    <property type="entry name" value="ANK"/>
    <property type="match status" value="3"/>
</dbReference>
<dbReference type="SUPFAM" id="SSF55383">
    <property type="entry name" value="Copper amine oxidase, domain N"/>
    <property type="match status" value="1"/>
</dbReference>
<dbReference type="EMBL" id="NFEZ01000004">
    <property type="protein sequence ID" value="PLT43852.1"/>
    <property type="molecule type" value="Genomic_DNA"/>
</dbReference>
<keyword evidence="1" id="KW-0677">Repeat</keyword>
<evidence type="ECO:0000256" key="2">
    <source>
        <dbReference type="ARBA" id="ARBA00023043"/>
    </source>
</evidence>
<reference evidence="5 6" key="1">
    <citation type="submission" date="2017-05" db="EMBL/GenBank/DDBJ databases">
        <title>Functional genome analysis of Paenibacillus pasadenensis strain R16: insights on endophytic life style and antifungal activity.</title>
        <authorList>
            <person name="Passera A."/>
            <person name="Marcolungo L."/>
            <person name="Casati P."/>
            <person name="Brasca M."/>
            <person name="Quaglino F."/>
            <person name="Delledonne M."/>
        </authorList>
    </citation>
    <scope>NUCLEOTIDE SEQUENCE [LARGE SCALE GENOMIC DNA]</scope>
    <source>
        <strain evidence="5 6">R16</strain>
    </source>
</reference>
<dbReference type="Gene3D" id="3.30.457.10">
    <property type="entry name" value="Copper amine oxidase-like, N-terminal domain"/>
    <property type="match status" value="1"/>
</dbReference>
<evidence type="ECO:0000256" key="1">
    <source>
        <dbReference type="ARBA" id="ARBA00022737"/>
    </source>
</evidence>
<dbReference type="Proteomes" id="UP000234789">
    <property type="component" value="Unassembled WGS sequence"/>
</dbReference>
<keyword evidence="6" id="KW-1185">Reference proteome</keyword>
<name>A0A2N5N0K4_9BACL</name>
<accession>A0A2N5N0K4</accession>
<dbReference type="InterPro" id="IPR002110">
    <property type="entry name" value="Ankyrin_rpt"/>
</dbReference>
<dbReference type="Gene3D" id="1.25.40.20">
    <property type="entry name" value="Ankyrin repeat-containing domain"/>
    <property type="match status" value="1"/>
</dbReference>
<dbReference type="RefSeq" id="WP_164820115.1">
    <property type="nucleotide sequence ID" value="NZ_BIMM01000006.1"/>
</dbReference>